<evidence type="ECO:0000259" key="1">
    <source>
        <dbReference type="PROSITE" id="PS51462"/>
    </source>
</evidence>
<comment type="caution">
    <text evidence="2">The sequence shown here is derived from an EMBL/GenBank/DDBJ whole genome shotgun (WGS) entry which is preliminary data.</text>
</comment>
<accession>A0A0F9JC71</accession>
<organism evidence="2">
    <name type="scientific">marine sediment metagenome</name>
    <dbReference type="NCBI Taxonomy" id="412755"/>
    <lineage>
        <taxon>unclassified sequences</taxon>
        <taxon>metagenomes</taxon>
        <taxon>ecological metagenomes</taxon>
    </lineage>
</organism>
<sequence>MLNLAKQGFLFSTNRKEIVLIKKNEPNFQKGKLNGIGGKVESNESISEAILREYHEEADLYISGWKPFITLESEKVKVVFFKAFSNIYSKARTMTNEPISIYHVDDLHLESIYHNLRWLIPMALDERVIHSVIRFVDPYNHKI</sequence>
<dbReference type="EMBL" id="LAZR01010356">
    <property type="protein sequence ID" value="KKM67394.1"/>
    <property type="molecule type" value="Genomic_DNA"/>
</dbReference>
<evidence type="ECO:0000313" key="2">
    <source>
        <dbReference type="EMBL" id="KKM67394.1"/>
    </source>
</evidence>
<dbReference type="AlphaFoldDB" id="A0A0F9JC71"/>
<protein>
    <recommendedName>
        <fullName evidence="1">Nudix hydrolase domain-containing protein</fullName>
    </recommendedName>
</protein>
<dbReference type="SUPFAM" id="SSF55811">
    <property type="entry name" value="Nudix"/>
    <property type="match status" value="1"/>
</dbReference>
<name>A0A0F9JC71_9ZZZZ</name>
<dbReference type="InterPro" id="IPR000086">
    <property type="entry name" value="NUDIX_hydrolase_dom"/>
</dbReference>
<dbReference type="Gene3D" id="3.90.79.10">
    <property type="entry name" value="Nucleoside Triphosphate Pyrophosphohydrolase"/>
    <property type="match status" value="1"/>
</dbReference>
<reference evidence="2" key="1">
    <citation type="journal article" date="2015" name="Nature">
        <title>Complex archaea that bridge the gap between prokaryotes and eukaryotes.</title>
        <authorList>
            <person name="Spang A."/>
            <person name="Saw J.H."/>
            <person name="Jorgensen S.L."/>
            <person name="Zaremba-Niedzwiedzka K."/>
            <person name="Martijn J."/>
            <person name="Lind A.E."/>
            <person name="van Eijk R."/>
            <person name="Schleper C."/>
            <person name="Guy L."/>
            <person name="Ettema T.J."/>
        </authorList>
    </citation>
    <scope>NUCLEOTIDE SEQUENCE</scope>
</reference>
<dbReference type="InterPro" id="IPR015797">
    <property type="entry name" value="NUDIX_hydrolase-like_dom_sf"/>
</dbReference>
<dbReference type="PROSITE" id="PS51462">
    <property type="entry name" value="NUDIX"/>
    <property type="match status" value="1"/>
</dbReference>
<proteinExistence type="predicted"/>
<gene>
    <name evidence="2" type="ORF">LCGC14_1471510</name>
</gene>
<dbReference type="Pfam" id="PF00293">
    <property type="entry name" value="NUDIX"/>
    <property type="match status" value="1"/>
</dbReference>
<feature type="domain" description="Nudix hydrolase" evidence="1">
    <location>
        <begin position="1"/>
        <end position="142"/>
    </location>
</feature>